<dbReference type="AlphaFoldDB" id="A0A5C5B9A6"/>
<proteinExistence type="predicted"/>
<gene>
    <name evidence="2" type="ORF">FH969_13260</name>
</gene>
<reference evidence="2 3" key="1">
    <citation type="submission" date="2019-06" db="EMBL/GenBank/DDBJ databases">
        <title>Draft genome sequence of Miniimonas arenae KCTC 19750T isolated from sea sand.</title>
        <authorList>
            <person name="Park S.-J."/>
        </authorList>
    </citation>
    <scope>NUCLEOTIDE SEQUENCE [LARGE SCALE GENOMIC DNA]</scope>
    <source>
        <strain evidence="2 3">KCTC 19750</strain>
    </source>
</reference>
<dbReference type="RefSeq" id="WP_108718955.1">
    <property type="nucleotide sequence ID" value="NZ_VENP01000066.1"/>
</dbReference>
<feature type="transmembrane region" description="Helical" evidence="1">
    <location>
        <begin position="55"/>
        <end position="74"/>
    </location>
</feature>
<keyword evidence="1" id="KW-0472">Membrane</keyword>
<organism evidence="2 3">
    <name type="scientific">Miniimonas arenae</name>
    <dbReference type="NCBI Taxonomy" id="676201"/>
    <lineage>
        <taxon>Bacteria</taxon>
        <taxon>Bacillati</taxon>
        <taxon>Actinomycetota</taxon>
        <taxon>Actinomycetes</taxon>
        <taxon>Micrococcales</taxon>
        <taxon>Beutenbergiaceae</taxon>
        <taxon>Miniimonas</taxon>
    </lineage>
</organism>
<comment type="caution">
    <text evidence="2">The sequence shown here is derived from an EMBL/GenBank/DDBJ whole genome shotgun (WGS) entry which is preliminary data.</text>
</comment>
<evidence type="ECO:0000313" key="2">
    <source>
        <dbReference type="EMBL" id="TNU73084.1"/>
    </source>
</evidence>
<name>A0A5C5B9A6_9MICO</name>
<keyword evidence="3" id="KW-1185">Reference proteome</keyword>
<feature type="transmembrane region" description="Helical" evidence="1">
    <location>
        <begin position="81"/>
        <end position="99"/>
    </location>
</feature>
<keyword evidence="1" id="KW-0812">Transmembrane</keyword>
<protein>
    <submittedName>
        <fullName evidence="2">Uncharacterized protein</fullName>
    </submittedName>
</protein>
<feature type="transmembrane region" description="Helical" evidence="1">
    <location>
        <begin position="16"/>
        <end position="35"/>
    </location>
</feature>
<accession>A0A5C5B9A6</accession>
<dbReference type="EMBL" id="VENP01000066">
    <property type="protein sequence ID" value="TNU73084.1"/>
    <property type="molecule type" value="Genomic_DNA"/>
</dbReference>
<keyword evidence="1" id="KW-1133">Transmembrane helix</keyword>
<dbReference type="Proteomes" id="UP000313849">
    <property type="component" value="Unassembled WGS sequence"/>
</dbReference>
<evidence type="ECO:0000313" key="3">
    <source>
        <dbReference type="Proteomes" id="UP000313849"/>
    </source>
</evidence>
<sequence>MRDTHDGEPTRARRRWFALGAVGATTVAVVFATVSDGVDETADGIRGVLLDHGHTAVWVLLAVALAAAAAAGHWTRAAGGVATAALVLYVAFLAALLTAG</sequence>
<evidence type="ECO:0000256" key="1">
    <source>
        <dbReference type="SAM" id="Phobius"/>
    </source>
</evidence>